<keyword evidence="2" id="KW-1185">Reference proteome</keyword>
<evidence type="ECO:0000313" key="2">
    <source>
        <dbReference type="Proteomes" id="UP000265520"/>
    </source>
</evidence>
<dbReference type="EMBL" id="LXQA010726740">
    <property type="protein sequence ID" value="MCI67923.1"/>
    <property type="molecule type" value="Genomic_DNA"/>
</dbReference>
<reference evidence="1 2" key="1">
    <citation type="journal article" date="2018" name="Front. Plant Sci.">
        <title>Red Clover (Trifolium pratense) and Zigzag Clover (T. medium) - A Picture of Genomic Similarities and Differences.</title>
        <authorList>
            <person name="Dluhosova J."/>
            <person name="Istvanek J."/>
            <person name="Nedelnik J."/>
            <person name="Repkova J."/>
        </authorList>
    </citation>
    <scope>NUCLEOTIDE SEQUENCE [LARGE SCALE GENOMIC DNA]</scope>
    <source>
        <strain evidence="2">cv. 10/8</strain>
        <tissue evidence="1">Leaf</tissue>
    </source>
</reference>
<proteinExistence type="predicted"/>
<comment type="caution">
    <text evidence="1">The sequence shown here is derived from an EMBL/GenBank/DDBJ whole genome shotgun (WGS) entry which is preliminary data.</text>
</comment>
<accession>A0A392U380</accession>
<dbReference type="Proteomes" id="UP000265520">
    <property type="component" value="Unassembled WGS sequence"/>
</dbReference>
<organism evidence="1 2">
    <name type="scientific">Trifolium medium</name>
    <dbReference type="NCBI Taxonomy" id="97028"/>
    <lineage>
        <taxon>Eukaryota</taxon>
        <taxon>Viridiplantae</taxon>
        <taxon>Streptophyta</taxon>
        <taxon>Embryophyta</taxon>
        <taxon>Tracheophyta</taxon>
        <taxon>Spermatophyta</taxon>
        <taxon>Magnoliopsida</taxon>
        <taxon>eudicotyledons</taxon>
        <taxon>Gunneridae</taxon>
        <taxon>Pentapetalae</taxon>
        <taxon>rosids</taxon>
        <taxon>fabids</taxon>
        <taxon>Fabales</taxon>
        <taxon>Fabaceae</taxon>
        <taxon>Papilionoideae</taxon>
        <taxon>50 kb inversion clade</taxon>
        <taxon>NPAAA clade</taxon>
        <taxon>Hologalegina</taxon>
        <taxon>IRL clade</taxon>
        <taxon>Trifolieae</taxon>
        <taxon>Trifolium</taxon>
    </lineage>
</organism>
<sequence>MNVAGIGYRLARSHTTEFRTGIGIGTGTKTQTALL</sequence>
<dbReference type="AlphaFoldDB" id="A0A392U380"/>
<protein>
    <submittedName>
        <fullName evidence="1">Uncharacterized protein</fullName>
    </submittedName>
</protein>
<name>A0A392U380_9FABA</name>
<evidence type="ECO:0000313" key="1">
    <source>
        <dbReference type="EMBL" id="MCI67923.1"/>
    </source>
</evidence>